<sequence>MDSSDLFSHRETTQTGSPGDTSHEAVEMPVFSDQPKKWHPADSPSE</sequence>
<dbReference type="Proteomes" id="UP000008916">
    <property type="component" value="Chromosome"/>
</dbReference>
<reference evidence="2 3" key="1">
    <citation type="journal article" date="2011" name="Stand. Genomic Sci.">
        <title>Complete genome sequence of Mycobacterium sp. strain (Spyr1) and reclassification to Mycobacterium gilvum Spyr1.</title>
        <authorList>
            <person name="Kallimanis A."/>
            <person name="Karabika E."/>
            <person name="Mavromatis K."/>
            <person name="Lapidus A."/>
            <person name="Labutti K.M."/>
            <person name="Liolios K."/>
            <person name="Ivanova N."/>
            <person name="Goodwin L."/>
            <person name="Woyke T."/>
            <person name="Velentzas A.D."/>
            <person name="Perisynakis A."/>
            <person name="Ouzounis C.C."/>
            <person name="Kyrpides N.C."/>
            <person name="Koukkou A.I."/>
            <person name="Drainas C."/>
        </authorList>
    </citation>
    <scope>NUCLEOTIDE SEQUENCE [LARGE SCALE GENOMIC DNA]</scope>
    <source>
        <strain evidence="3">DSM 45189 / LMG 24558 / Spyr1</strain>
    </source>
</reference>
<dbReference type="RefSeq" id="WP_013470696.1">
    <property type="nucleotide sequence ID" value="NC_014814.1"/>
</dbReference>
<evidence type="ECO:0000256" key="1">
    <source>
        <dbReference type="SAM" id="MobiDB-lite"/>
    </source>
</evidence>
<accession>E6TCU5</accession>
<evidence type="ECO:0000313" key="2">
    <source>
        <dbReference type="EMBL" id="ADT97533.1"/>
    </source>
</evidence>
<feature type="region of interest" description="Disordered" evidence="1">
    <location>
        <begin position="1"/>
        <end position="46"/>
    </location>
</feature>
<dbReference type="HOGENOM" id="CLU_217254_0_0_11"/>
<proteinExistence type="predicted"/>
<dbReference type="EMBL" id="CP002385">
    <property type="protein sequence ID" value="ADT97533.1"/>
    <property type="molecule type" value="Genomic_DNA"/>
</dbReference>
<name>E6TCU5_MYCSR</name>
<dbReference type="AlphaFoldDB" id="E6TCU5"/>
<protein>
    <submittedName>
        <fullName evidence="2">Uncharacterized protein</fullName>
    </submittedName>
</protein>
<evidence type="ECO:0000313" key="3">
    <source>
        <dbReference type="Proteomes" id="UP000008916"/>
    </source>
</evidence>
<keyword evidence="3" id="KW-1185">Reference proteome</keyword>
<dbReference type="KEGG" id="msp:Mspyr1_08350"/>
<organism evidence="2 3">
    <name type="scientific">Mycolicibacterium gilvum (strain DSM 45189 / LMG 24558 / Spyr1)</name>
    <name type="common">Mycobacterium gilvum</name>
    <dbReference type="NCBI Taxonomy" id="278137"/>
    <lineage>
        <taxon>Bacteria</taxon>
        <taxon>Bacillati</taxon>
        <taxon>Actinomycetota</taxon>
        <taxon>Actinomycetes</taxon>
        <taxon>Mycobacteriales</taxon>
        <taxon>Mycobacteriaceae</taxon>
        <taxon>Mycolicibacterium</taxon>
    </lineage>
</organism>
<gene>
    <name evidence="2" type="ordered locus">Mspyr1_08350</name>
</gene>